<dbReference type="Proteomes" id="UP000663828">
    <property type="component" value="Unassembled WGS sequence"/>
</dbReference>
<dbReference type="OrthoDB" id="9991700at2759"/>
<dbReference type="AlphaFoldDB" id="A0A816BY67"/>
<keyword evidence="3" id="KW-1185">Reference proteome</keyword>
<evidence type="ECO:0000313" key="1">
    <source>
        <dbReference type="EMBL" id="CAF1064645.1"/>
    </source>
</evidence>
<dbReference type="EMBL" id="CAJNOJ010000083">
    <property type="protein sequence ID" value="CAF1064645.1"/>
    <property type="molecule type" value="Genomic_DNA"/>
</dbReference>
<reference evidence="2" key="1">
    <citation type="submission" date="2021-02" db="EMBL/GenBank/DDBJ databases">
        <authorList>
            <person name="Nowell W R."/>
        </authorList>
    </citation>
    <scope>NUCLEOTIDE SEQUENCE</scope>
</reference>
<protein>
    <submittedName>
        <fullName evidence="2">Uncharacterized protein</fullName>
    </submittedName>
</protein>
<dbReference type="EMBL" id="CAJNOR010007405">
    <property type="protein sequence ID" value="CAF1616584.1"/>
    <property type="molecule type" value="Genomic_DNA"/>
</dbReference>
<evidence type="ECO:0000313" key="2">
    <source>
        <dbReference type="EMBL" id="CAF1616584.1"/>
    </source>
</evidence>
<dbReference type="Proteomes" id="UP000663852">
    <property type="component" value="Unassembled WGS sequence"/>
</dbReference>
<comment type="caution">
    <text evidence="2">The sequence shown here is derived from an EMBL/GenBank/DDBJ whole genome shotgun (WGS) entry which is preliminary data.</text>
</comment>
<name>A0A816BY67_ADIRI</name>
<proteinExistence type="predicted"/>
<accession>A0A816BY67</accession>
<gene>
    <name evidence="1" type="ORF">EDS130_LOCUS18107</name>
    <name evidence="2" type="ORF">XAT740_LOCUS49642</name>
</gene>
<organism evidence="2 3">
    <name type="scientific">Adineta ricciae</name>
    <name type="common">Rotifer</name>
    <dbReference type="NCBI Taxonomy" id="249248"/>
    <lineage>
        <taxon>Eukaryota</taxon>
        <taxon>Metazoa</taxon>
        <taxon>Spiralia</taxon>
        <taxon>Gnathifera</taxon>
        <taxon>Rotifera</taxon>
        <taxon>Eurotatoria</taxon>
        <taxon>Bdelloidea</taxon>
        <taxon>Adinetida</taxon>
        <taxon>Adinetidae</taxon>
        <taxon>Adineta</taxon>
    </lineage>
</organism>
<sequence>MKTVIIFSVIVIVSILVITIDANDRKTFSAYLSEDHLLDSLIEMKWREYLLNKYKQLKDDSPKFKTNRFRQESNEENRGRTFVRRKLVGISDNPF</sequence>
<evidence type="ECO:0000313" key="3">
    <source>
        <dbReference type="Proteomes" id="UP000663828"/>
    </source>
</evidence>